<keyword evidence="3" id="KW-1185">Reference proteome</keyword>
<evidence type="ECO:0000313" key="3">
    <source>
        <dbReference type="Proteomes" id="UP000823388"/>
    </source>
</evidence>
<evidence type="ECO:0000256" key="1">
    <source>
        <dbReference type="SAM" id="MobiDB-lite"/>
    </source>
</evidence>
<gene>
    <name evidence="2" type="ORF">PVAP13_6KG369706</name>
</gene>
<feature type="compositionally biased region" description="Basic residues" evidence="1">
    <location>
        <begin position="180"/>
        <end position="191"/>
    </location>
</feature>
<protein>
    <submittedName>
        <fullName evidence="2">Uncharacterized protein</fullName>
    </submittedName>
</protein>
<sequence length="191" mass="20384">MWHGGAGLGGGVRAPAIKTQEPTMRQRHCLATRISKACRRPHGGGIGWVSTPMVMRTFGLSERQLGLTLSVSKRRSTSSRRYDIDGRPSRRPCPQSCRHWSRPGKAGLGTAALPADAPAGHGGPTRGRGSVGGRLGKEGPMALPATTAASVAGRTRRPDLLLLPSQARDGSVERVDAHGYSRRQRLARGRE</sequence>
<dbReference type="EMBL" id="CM029047">
    <property type="protein sequence ID" value="KAG2585094.1"/>
    <property type="molecule type" value="Genomic_DNA"/>
</dbReference>
<evidence type="ECO:0000313" key="2">
    <source>
        <dbReference type="EMBL" id="KAG2585094.1"/>
    </source>
</evidence>
<dbReference type="Proteomes" id="UP000823388">
    <property type="component" value="Chromosome 6K"/>
</dbReference>
<proteinExistence type="predicted"/>
<feature type="compositionally biased region" description="Gly residues" evidence="1">
    <location>
        <begin position="120"/>
        <end position="134"/>
    </location>
</feature>
<name>A0A8T0RI75_PANVG</name>
<dbReference type="AlphaFoldDB" id="A0A8T0RI75"/>
<accession>A0A8T0RI75</accession>
<feature type="compositionally biased region" description="Gly residues" evidence="1">
    <location>
        <begin position="1"/>
        <end position="12"/>
    </location>
</feature>
<organism evidence="2 3">
    <name type="scientific">Panicum virgatum</name>
    <name type="common">Blackwell switchgrass</name>
    <dbReference type="NCBI Taxonomy" id="38727"/>
    <lineage>
        <taxon>Eukaryota</taxon>
        <taxon>Viridiplantae</taxon>
        <taxon>Streptophyta</taxon>
        <taxon>Embryophyta</taxon>
        <taxon>Tracheophyta</taxon>
        <taxon>Spermatophyta</taxon>
        <taxon>Magnoliopsida</taxon>
        <taxon>Liliopsida</taxon>
        <taxon>Poales</taxon>
        <taxon>Poaceae</taxon>
        <taxon>PACMAD clade</taxon>
        <taxon>Panicoideae</taxon>
        <taxon>Panicodae</taxon>
        <taxon>Paniceae</taxon>
        <taxon>Panicinae</taxon>
        <taxon>Panicum</taxon>
        <taxon>Panicum sect. Hiantes</taxon>
    </lineage>
</organism>
<feature type="compositionally biased region" description="Basic and acidic residues" evidence="1">
    <location>
        <begin position="170"/>
        <end position="179"/>
    </location>
</feature>
<feature type="region of interest" description="Disordered" evidence="1">
    <location>
        <begin position="75"/>
        <end position="191"/>
    </location>
</feature>
<reference evidence="2" key="1">
    <citation type="submission" date="2020-05" db="EMBL/GenBank/DDBJ databases">
        <title>WGS assembly of Panicum virgatum.</title>
        <authorList>
            <person name="Lovell J.T."/>
            <person name="Jenkins J."/>
            <person name="Shu S."/>
            <person name="Juenger T.E."/>
            <person name="Schmutz J."/>
        </authorList>
    </citation>
    <scope>NUCLEOTIDE SEQUENCE</scope>
    <source>
        <strain evidence="2">AP13</strain>
    </source>
</reference>
<feature type="region of interest" description="Disordered" evidence="1">
    <location>
        <begin position="1"/>
        <end position="25"/>
    </location>
</feature>
<comment type="caution">
    <text evidence="2">The sequence shown here is derived from an EMBL/GenBank/DDBJ whole genome shotgun (WGS) entry which is preliminary data.</text>
</comment>